<accession>A0A7T0G4M3</accession>
<proteinExistence type="predicted"/>
<feature type="compositionally biased region" description="Polar residues" evidence="8">
    <location>
        <begin position="1"/>
        <end position="11"/>
    </location>
</feature>
<dbReference type="PANTHER" id="PTHR35851:SF1">
    <property type="entry name" value="CELL DIVISION PROTEIN FTSQ"/>
    <property type="match status" value="1"/>
</dbReference>
<dbReference type="EMBL" id="CP048620">
    <property type="protein sequence ID" value="QPJ66570.1"/>
    <property type="molecule type" value="Genomic_DNA"/>
</dbReference>
<comment type="subcellular location">
    <subcellularLocation>
        <location evidence="1">Membrane</location>
    </subcellularLocation>
</comment>
<keyword evidence="6 9" id="KW-0472">Membrane</keyword>
<feature type="domain" description="POTRA" evidence="10">
    <location>
        <begin position="81"/>
        <end position="149"/>
    </location>
</feature>
<sequence>MNLAITGNRSAAGTLGKLSSRHGSRTQKRKTSASAKKTNARLDWKENIKFLFNCFMKALVIVIFGAGCFAGYNLFMESPYFKVDRVHFSGQGGIDKSELLELTGPIEGENILMLNLGQVSEQLASHPWIKRVSAQRAFPQSVQITIERRIPFVRIQLEKVYVMDNFGVLLQEDAPAFKNLPIVSGLSYKDAAPGDNVATEEMILGLKTMDYFNRHPYFEGNPIVKASLQGNNQIRFISKNENVAVAAALDSMSESLQKFMIVLDTMDDGGKDVEWFDLSFTNRVIVKHRTDPAAPGPTS</sequence>
<dbReference type="InterPro" id="IPR013685">
    <property type="entry name" value="POTRA_FtsQ_type"/>
</dbReference>
<protein>
    <submittedName>
        <fullName evidence="11">FtsQ-type POTRA domain-containing protein</fullName>
    </submittedName>
</protein>
<feature type="region of interest" description="Disordered" evidence="8">
    <location>
        <begin position="1"/>
        <end position="37"/>
    </location>
</feature>
<dbReference type="PROSITE" id="PS51779">
    <property type="entry name" value="POTRA"/>
    <property type="match status" value="1"/>
</dbReference>
<dbReference type="Proteomes" id="UP000594464">
    <property type="component" value="Chromosome"/>
</dbReference>
<evidence type="ECO:0000256" key="4">
    <source>
        <dbReference type="ARBA" id="ARBA00022692"/>
    </source>
</evidence>
<keyword evidence="5 9" id="KW-1133">Transmembrane helix</keyword>
<evidence type="ECO:0000256" key="7">
    <source>
        <dbReference type="ARBA" id="ARBA00023306"/>
    </source>
</evidence>
<evidence type="ECO:0000256" key="5">
    <source>
        <dbReference type="ARBA" id="ARBA00022989"/>
    </source>
</evidence>
<feature type="compositionally biased region" description="Basic residues" evidence="8">
    <location>
        <begin position="19"/>
        <end position="31"/>
    </location>
</feature>
<evidence type="ECO:0000256" key="1">
    <source>
        <dbReference type="ARBA" id="ARBA00004370"/>
    </source>
</evidence>
<evidence type="ECO:0000256" key="6">
    <source>
        <dbReference type="ARBA" id="ARBA00023136"/>
    </source>
</evidence>
<evidence type="ECO:0000313" key="12">
    <source>
        <dbReference type="Proteomes" id="UP000594464"/>
    </source>
</evidence>
<dbReference type="GO" id="GO:0016020">
    <property type="term" value="C:membrane"/>
    <property type="evidence" value="ECO:0007669"/>
    <property type="project" value="UniProtKB-SubCell"/>
</dbReference>
<keyword evidence="4 9" id="KW-0812">Transmembrane</keyword>
<organism evidence="11 12">
    <name type="scientific">Candidatus Nitrohelix vancouverensis</name>
    <dbReference type="NCBI Taxonomy" id="2705534"/>
    <lineage>
        <taxon>Bacteria</taxon>
        <taxon>Pseudomonadati</taxon>
        <taxon>Nitrospinota/Tectimicrobiota group</taxon>
        <taxon>Nitrospinota</taxon>
        <taxon>Nitrospinia</taxon>
        <taxon>Nitrospinales</taxon>
        <taxon>Nitrospinaceae</taxon>
        <taxon>Candidatus Nitrohelix</taxon>
    </lineage>
</organism>
<keyword evidence="7" id="KW-0131">Cell cycle</keyword>
<gene>
    <name evidence="11" type="ORF">G3M78_14630</name>
</gene>
<dbReference type="Gene3D" id="3.10.20.310">
    <property type="entry name" value="membrane protein fhac"/>
    <property type="match status" value="1"/>
</dbReference>
<dbReference type="KEGG" id="nva:G3M78_14630"/>
<dbReference type="GO" id="GO:0090529">
    <property type="term" value="P:cell septum assembly"/>
    <property type="evidence" value="ECO:0007669"/>
    <property type="project" value="InterPro"/>
</dbReference>
<evidence type="ECO:0000259" key="10">
    <source>
        <dbReference type="PROSITE" id="PS51779"/>
    </source>
</evidence>
<reference evidence="12" key="1">
    <citation type="submission" date="2020-02" db="EMBL/GenBank/DDBJ databases">
        <title>Genomic and physiological characterization of two novel Nitrospinaceae genera.</title>
        <authorList>
            <person name="Mueller A.J."/>
            <person name="Jung M.-Y."/>
            <person name="Strachan C.R."/>
            <person name="Herbold C.W."/>
            <person name="Kirkegaard R.H."/>
            <person name="Daims H."/>
        </authorList>
    </citation>
    <scope>NUCLEOTIDE SEQUENCE [LARGE SCALE GENOMIC DNA]</scope>
</reference>
<dbReference type="InterPro" id="IPR034746">
    <property type="entry name" value="POTRA"/>
</dbReference>
<evidence type="ECO:0000256" key="8">
    <source>
        <dbReference type="SAM" id="MobiDB-lite"/>
    </source>
</evidence>
<dbReference type="AlphaFoldDB" id="A0A7T0G4M3"/>
<dbReference type="PANTHER" id="PTHR35851">
    <property type="entry name" value="CELL DIVISION PROTEIN FTSQ"/>
    <property type="match status" value="1"/>
</dbReference>
<evidence type="ECO:0000313" key="11">
    <source>
        <dbReference type="EMBL" id="QPJ66570.1"/>
    </source>
</evidence>
<feature type="transmembrane region" description="Helical" evidence="9">
    <location>
        <begin position="50"/>
        <end position="75"/>
    </location>
</feature>
<keyword evidence="2" id="KW-1003">Cell membrane</keyword>
<keyword evidence="3" id="KW-0132">Cell division</keyword>
<dbReference type="InterPro" id="IPR026579">
    <property type="entry name" value="FtsQ"/>
</dbReference>
<dbReference type="Pfam" id="PF08478">
    <property type="entry name" value="POTRA_1"/>
    <property type="match status" value="1"/>
</dbReference>
<name>A0A7T0G4M3_9BACT</name>
<evidence type="ECO:0000256" key="2">
    <source>
        <dbReference type="ARBA" id="ARBA00022475"/>
    </source>
</evidence>
<evidence type="ECO:0000256" key="9">
    <source>
        <dbReference type="SAM" id="Phobius"/>
    </source>
</evidence>
<evidence type="ECO:0000256" key="3">
    <source>
        <dbReference type="ARBA" id="ARBA00022618"/>
    </source>
</evidence>